<dbReference type="InterPro" id="IPR003607">
    <property type="entry name" value="HD/PDEase_dom"/>
</dbReference>
<dbReference type="OrthoDB" id="9991235at2759"/>
<gene>
    <name evidence="3" type="ORF">IV203_007887</name>
</gene>
<dbReference type="CDD" id="cd00077">
    <property type="entry name" value="HDc"/>
    <property type="match status" value="1"/>
</dbReference>
<sequence length="681" mass="77775">MDSPYYASSVDSSASGVRHFRLSGNDGDDDDNNNNDTDASSPPFKRLKSTGQEGPLRKLTYADKTQTNDEIHQSIEICPVMKAFVDTKVFQRLRHIHQLGTSQYVYMCGDHNRFQHSLGVAHLAERMCRNIKSEQPALRATEKDVLCVKLAGLLHDIGHGPFSHVYEAFRAQLPIYLEKHPQLRMQYQDCRHPEVPQDWAHEDSSLIMLDAALAEMGLQIDDKMLDQPLKQIAHGPRMIDATTMRVFKPPNVKDGVLTSRDFIFIKECIYGKPLKENNGRFIGRQKKELEWLYDIVNNRHSGLDVDKIDYYARDHNRTIGSKSIDIKMIEDARVAKATCSQPEKCPTCNANGPSEHFMICYPSKRTEAAMNFFQERLNMHSTVYQHKKTTSVGCMLLDILRIADPFFRLRGTNGEAFPISRAANRPDYLLRLKDDVLSLIEHSDDNRLRLAQDLIERINGHDMYKCAVDLPLDVEVHDDMEDQCGKQVYEMSEHEIKTGILLEAQHWSAKFGFEIALGEDDLIVDKYCMHHGAKSSNPLERMRFFDEMSEKLFGPIDDLPTASAPKLSDYKCKNPTSFQKVGIRIYVREETKKGIVNQIFNQWFEGLKSGANEEPQNTPGFAQNEGEAMDGNESHDDYNNHRDFSGRIPLSQESVDGDDEDDERAQFYMDRSPIPVKRSNG</sequence>
<feature type="domain" description="HD" evidence="2">
    <location>
        <begin position="113"/>
        <end position="235"/>
    </location>
</feature>
<dbReference type="Pfam" id="PF01966">
    <property type="entry name" value="HD"/>
    <property type="match status" value="1"/>
</dbReference>
<accession>A0A9K3PNU8</accession>
<evidence type="ECO:0000259" key="2">
    <source>
        <dbReference type="PROSITE" id="PS51831"/>
    </source>
</evidence>
<dbReference type="InterPro" id="IPR006674">
    <property type="entry name" value="HD_domain"/>
</dbReference>
<organism evidence="3 4">
    <name type="scientific">Nitzschia inconspicua</name>
    <dbReference type="NCBI Taxonomy" id="303405"/>
    <lineage>
        <taxon>Eukaryota</taxon>
        <taxon>Sar</taxon>
        <taxon>Stramenopiles</taxon>
        <taxon>Ochrophyta</taxon>
        <taxon>Bacillariophyta</taxon>
        <taxon>Bacillariophyceae</taxon>
        <taxon>Bacillariophycidae</taxon>
        <taxon>Bacillariales</taxon>
        <taxon>Bacillariaceae</taxon>
        <taxon>Nitzschia</taxon>
    </lineage>
</organism>
<dbReference type="PROSITE" id="PS51831">
    <property type="entry name" value="HD"/>
    <property type="match status" value="1"/>
</dbReference>
<comment type="caution">
    <text evidence="3">The sequence shown here is derived from an EMBL/GenBank/DDBJ whole genome shotgun (WGS) entry which is preliminary data.</text>
</comment>
<feature type="region of interest" description="Disordered" evidence="1">
    <location>
        <begin position="610"/>
        <end position="681"/>
    </location>
</feature>
<keyword evidence="4" id="KW-1185">Reference proteome</keyword>
<dbReference type="GO" id="GO:0008832">
    <property type="term" value="F:dGTPase activity"/>
    <property type="evidence" value="ECO:0007669"/>
    <property type="project" value="TreeGrafter"/>
</dbReference>
<reference evidence="3" key="2">
    <citation type="submission" date="2021-04" db="EMBL/GenBank/DDBJ databases">
        <authorList>
            <person name="Podell S."/>
        </authorList>
    </citation>
    <scope>NUCLEOTIDE SEQUENCE</scope>
    <source>
        <strain evidence="3">Hildebrandi</strain>
    </source>
</reference>
<dbReference type="InterPro" id="IPR050135">
    <property type="entry name" value="dGTPase-like"/>
</dbReference>
<proteinExistence type="predicted"/>
<reference evidence="3" key="1">
    <citation type="journal article" date="2021" name="Sci. Rep.">
        <title>Diploid genomic architecture of Nitzschia inconspicua, an elite biomass production diatom.</title>
        <authorList>
            <person name="Oliver A."/>
            <person name="Podell S."/>
            <person name="Pinowska A."/>
            <person name="Traller J.C."/>
            <person name="Smith S.R."/>
            <person name="McClure R."/>
            <person name="Beliaev A."/>
            <person name="Bohutskyi P."/>
            <person name="Hill E.A."/>
            <person name="Rabines A."/>
            <person name="Zheng H."/>
            <person name="Allen L.Z."/>
            <person name="Kuo A."/>
            <person name="Grigoriev I.V."/>
            <person name="Allen A.E."/>
            <person name="Hazlebeck D."/>
            <person name="Allen E.E."/>
        </authorList>
    </citation>
    <scope>NUCLEOTIDE SEQUENCE</scope>
    <source>
        <strain evidence="3">Hildebrandi</strain>
    </source>
</reference>
<evidence type="ECO:0000256" key="1">
    <source>
        <dbReference type="SAM" id="MobiDB-lite"/>
    </source>
</evidence>
<evidence type="ECO:0000313" key="3">
    <source>
        <dbReference type="EMBL" id="KAG7351839.1"/>
    </source>
</evidence>
<dbReference type="GO" id="GO:0005634">
    <property type="term" value="C:nucleus"/>
    <property type="evidence" value="ECO:0007669"/>
    <property type="project" value="TreeGrafter"/>
</dbReference>
<protein>
    <submittedName>
        <fullName evidence="3">HD domain protein</fullName>
    </submittedName>
</protein>
<dbReference type="EMBL" id="JAGRRH010000017">
    <property type="protein sequence ID" value="KAG7351839.1"/>
    <property type="molecule type" value="Genomic_DNA"/>
</dbReference>
<dbReference type="GO" id="GO:0006203">
    <property type="term" value="P:dGTP catabolic process"/>
    <property type="evidence" value="ECO:0007669"/>
    <property type="project" value="TreeGrafter"/>
</dbReference>
<dbReference type="PANTHER" id="PTHR11373">
    <property type="entry name" value="DEOXYNUCLEOSIDE TRIPHOSPHATE TRIPHOSPHOHYDROLASE"/>
    <property type="match status" value="1"/>
</dbReference>
<evidence type="ECO:0000313" key="4">
    <source>
        <dbReference type="Proteomes" id="UP000693970"/>
    </source>
</evidence>
<dbReference type="PANTHER" id="PTHR11373:SF4">
    <property type="entry name" value="DEOXYNUCLEOSIDE TRIPHOSPHATE TRIPHOSPHOHYDROLASE SAMHD1"/>
    <property type="match status" value="1"/>
</dbReference>
<dbReference type="AlphaFoldDB" id="A0A9K3PNU8"/>
<dbReference type="Proteomes" id="UP000693970">
    <property type="component" value="Unassembled WGS sequence"/>
</dbReference>
<name>A0A9K3PNU8_9STRA</name>
<feature type="region of interest" description="Disordered" evidence="1">
    <location>
        <begin position="1"/>
        <end position="53"/>
    </location>
</feature>
<dbReference type="SMART" id="SM00471">
    <property type="entry name" value="HDc"/>
    <property type="match status" value="1"/>
</dbReference>
<feature type="compositionally biased region" description="Basic and acidic residues" evidence="1">
    <location>
        <begin position="632"/>
        <end position="645"/>
    </location>
</feature>